<feature type="domain" description="Polymerase nucleotidyl transferase" evidence="10">
    <location>
        <begin position="8"/>
        <end position="91"/>
    </location>
</feature>
<dbReference type="InterPro" id="IPR043519">
    <property type="entry name" value="NT_sf"/>
</dbReference>
<dbReference type="AlphaFoldDB" id="A0A1G9TQY2"/>
<evidence type="ECO:0000313" key="12">
    <source>
        <dbReference type="Proteomes" id="UP000199476"/>
    </source>
</evidence>
<evidence type="ECO:0000256" key="4">
    <source>
        <dbReference type="ARBA" id="ARBA00022695"/>
    </source>
</evidence>
<evidence type="ECO:0000256" key="2">
    <source>
        <dbReference type="ARBA" id="ARBA00022649"/>
    </source>
</evidence>
<protein>
    <recommendedName>
        <fullName evidence="10">Polymerase nucleotidyl transferase domain-containing protein</fullName>
    </recommendedName>
</protein>
<dbReference type="InterPro" id="IPR002934">
    <property type="entry name" value="Polymerase_NTP_transf_dom"/>
</dbReference>
<dbReference type="GO" id="GO:0046872">
    <property type="term" value="F:metal ion binding"/>
    <property type="evidence" value="ECO:0007669"/>
    <property type="project" value="UniProtKB-KW"/>
</dbReference>
<keyword evidence="8" id="KW-0460">Magnesium</keyword>
<evidence type="ECO:0000256" key="7">
    <source>
        <dbReference type="ARBA" id="ARBA00022840"/>
    </source>
</evidence>
<comment type="similarity">
    <text evidence="9">Belongs to the MntA antitoxin family.</text>
</comment>
<evidence type="ECO:0000256" key="1">
    <source>
        <dbReference type="ARBA" id="ARBA00001946"/>
    </source>
</evidence>
<keyword evidence="5" id="KW-0479">Metal-binding</keyword>
<evidence type="ECO:0000256" key="6">
    <source>
        <dbReference type="ARBA" id="ARBA00022741"/>
    </source>
</evidence>
<keyword evidence="4" id="KW-0548">Nucleotidyltransferase</keyword>
<gene>
    <name evidence="11" type="ORF">SAMN04488692_1455</name>
</gene>
<organism evidence="11 12">
    <name type="scientific">Halarsenatibacter silvermanii</name>
    <dbReference type="NCBI Taxonomy" id="321763"/>
    <lineage>
        <taxon>Bacteria</taxon>
        <taxon>Bacillati</taxon>
        <taxon>Bacillota</taxon>
        <taxon>Clostridia</taxon>
        <taxon>Halanaerobiales</taxon>
        <taxon>Halarsenatibacteraceae</taxon>
        <taxon>Halarsenatibacter</taxon>
    </lineage>
</organism>
<evidence type="ECO:0000259" key="10">
    <source>
        <dbReference type="Pfam" id="PF01909"/>
    </source>
</evidence>
<keyword evidence="6" id="KW-0547">Nucleotide-binding</keyword>
<dbReference type="GO" id="GO:0016779">
    <property type="term" value="F:nucleotidyltransferase activity"/>
    <property type="evidence" value="ECO:0007669"/>
    <property type="project" value="UniProtKB-KW"/>
</dbReference>
<dbReference type="SUPFAM" id="SSF81301">
    <property type="entry name" value="Nucleotidyltransferase"/>
    <property type="match status" value="1"/>
</dbReference>
<keyword evidence="2" id="KW-1277">Toxin-antitoxin system</keyword>
<dbReference type="Gene3D" id="3.30.460.10">
    <property type="entry name" value="Beta Polymerase, domain 2"/>
    <property type="match status" value="1"/>
</dbReference>
<name>A0A1G9TQY2_9FIRM</name>
<accession>A0A1G9TQY2</accession>
<evidence type="ECO:0000256" key="3">
    <source>
        <dbReference type="ARBA" id="ARBA00022679"/>
    </source>
</evidence>
<evidence type="ECO:0000313" key="11">
    <source>
        <dbReference type="EMBL" id="SDM50186.1"/>
    </source>
</evidence>
<dbReference type="EMBL" id="FNGO01000045">
    <property type="protein sequence ID" value="SDM50186.1"/>
    <property type="molecule type" value="Genomic_DNA"/>
</dbReference>
<reference evidence="11 12" key="1">
    <citation type="submission" date="2016-10" db="EMBL/GenBank/DDBJ databases">
        <authorList>
            <person name="de Groot N.N."/>
        </authorList>
    </citation>
    <scope>NUCLEOTIDE SEQUENCE [LARGE SCALE GENOMIC DNA]</scope>
    <source>
        <strain evidence="11 12">SLAS-1</strain>
    </source>
</reference>
<sequence length="99" mass="11075">MELTSDMKKVIKDVLKKHGITKAGVYGSYARGEAAAGDSDIDLIVELSEKNLFALASLKRDLEEELGTEVDIITYNGLKKFARKEDFKERVLAEQEILL</sequence>
<proteinExistence type="inferred from homology"/>
<evidence type="ECO:0000256" key="5">
    <source>
        <dbReference type="ARBA" id="ARBA00022723"/>
    </source>
</evidence>
<dbReference type="CDD" id="cd05403">
    <property type="entry name" value="NT_KNTase_like"/>
    <property type="match status" value="1"/>
</dbReference>
<evidence type="ECO:0000256" key="8">
    <source>
        <dbReference type="ARBA" id="ARBA00022842"/>
    </source>
</evidence>
<keyword evidence="12" id="KW-1185">Reference proteome</keyword>
<dbReference type="OrthoDB" id="9810452at2"/>
<dbReference type="Pfam" id="PF01909">
    <property type="entry name" value="NTP_transf_2"/>
    <property type="match status" value="1"/>
</dbReference>
<evidence type="ECO:0000256" key="9">
    <source>
        <dbReference type="ARBA" id="ARBA00038276"/>
    </source>
</evidence>
<dbReference type="PANTHER" id="PTHR33571:SF14">
    <property type="entry name" value="PROTEIN ADENYLYLTRANSFERASE MJ0435-RELATED"/>
    <property type="match status" value="1"/>
</dbReference>
<dbReference type="RefSeq" id="WP_089762391.1">
    <property type="nucleotide sequence ID" value="NZ_FNGO01000045.1"/>
</dbReference>
<dbReference type="InterPro" id="IPR052038">
    <property type="entry name" value="Type-VII_TA_antitoxin"/>
</dbReference>
<keyword evidence="7" id="KW-0067">ATP-binding</keyword>
<dbReference type="GO" id="GO:0005524">
    <property type="term" value="F:ATP binding"/>
    <property type="evidence" value="ECO:0007669"/>
    <property type="project" value="UniProtKB-KW"/>
</dbReference>
<dbReference type="Proteomes" id="UP000199476">
    <property type="component" value="Unassembled WGS sequence"/>
</dbReference>
<keyword evidence="3" id="KW-0808">Transferase</keyword>
<dbReference type="PANTHER" id="PTHR33571">
    <property type="entry name" value="SSL8005 PROTEIN"/>
    <property type="match status" value="1"/>
</dbReference>
<comment type="cofactor">
    <cofactor evidence="1">
        <name>Mg(2+)</name>
        <dbReference type="ChEBI" id="CHEBI:18420"/>
    </cofactor>
</comment>
<dbReference type="STRING" id="321763.SAMN04488692_1455"/>